<dbReference type="SUPFAM" id="SSF52540">
    <property type="entry name" value="P-loop containing nucleoside triphosphate hydrolases"/>
    <property type="match status" value="1"/>
</dbReference>
<accession>A0A0U2X7C6</accession>
<sequence>MSITIGIEGNDGAGKSSVIKLLKKYYISKGYKVLVVRFNMSYITLPAIKEGKKRLYSCEVNSLLHYLSIKDQYERYVSKFKKRKYIIIWDRYIYSVCSRGVVRGMGTTLLSFILKSTPPLDIIIYLDIDPNLALKRLNGNVNFWESGLDIYLNKKKEIAFIKFQKNVREESLKLFSEVNSCYVIDADEEKTILLKKIVKIIDNKVKHPYRR</sequence>
<dbReference type="GO" id="GO:0005737">
    <property type="term" value="C:cytoplasm"/>
    <property type="evidence" value="ECO:0007669"/>
    <property type="project" value="TreeGrafter"/>
</dbReference>
<dbReference type="PANTHER" id="PTHR10344:SF1">
    <property type="entry name" value="THYMIDYLATE KINASE"/>
    <property type="match status" value="1"/>
</dbReference>
<comment type="similarity">
    <text evidence="1">Belongs to the thymidylate kinase family.</text>
</comment>
<evidence type="ECO:0000256" key="1">
    <source>
        <dbReference type="ARBA" id="ARBA00009776"/>
    </source>
</evidence>
<dbReference type="GO" id="GO:0006233">
    <property type="term" value="P:dTDP biosynthetic process"/>
    <property type="evidence" value="ECO:0007669"/>
    <property type="project" value="TreeGrafter"/>
</dbReference>
<evidence type="ECO:0000313" key="4">
    <source>
        <dbReference type="Proteomes" id="UP000067523"/>
    </source>
</evidence>
<protein>
    <recommendedName>
        <fullName evidence="2">Thymidylate kinase-like domain-containing protein</fullName>
    </recommendedName>
</protein>
<dbReference type="KEGG" id="erx:ATZ35_02475"/>
<dbReference type="Pfam" id="PF02223">
    <property type="entry name" value="Thymidylate_kin"/>
    <property type="match status" value="1"/>
</dbReference>
<dbReference type="InterPro" id="IPR039430">
    <property type="entry name" value="Thymidylate_kin-like_dom"/>
</dbReference>
<name>A0A0U2X7C6_9ENTE</name>
<reference evidence="4" key="1">
    <citation type="submission" date="2015-12" db="EMBL/GenBank/DDBJ databases">
        <authorList>
            <person name="Lauer A."/>
            <person name="Humrighouse B."/>
            <person name="Loparev V."/>
            <person name="Shewmaker P.L."/>
            <person name="Whitney A.M."/>
            <person name="McLaughlin R.W."/>
        </authorList>
    </citation>
    <scope>NUCLEOTIDE SEQUENCE [LARGE SCALE GENOMIC DNA]</scope>
    <source>
        <strain evidence="4">LMG 26678</strain>
    </source>
</reference>
<dbReference type="GO" id="GO:0006227">
    <property type="term" value="P:dUDP biosynthetic process"/>
    <property type="evidence" value="ECO:0007669"/>
    <property type="project" value="TreeGrafter"/>
</dbReference>
<dbReference type="CDD" id="cd01672">
    <property type="entry name" value="TMPK"/>
    <property type="match status" value="1"/>
</dbReference>
<dbReference type="Proteomes" id="UP000067523">
    <property type="component" value="Chromosome"/>
</dbReference>
<evidence type="ECO:0000259" key="2">
    <source>
        <dbReference type="Pfam" id="PF02223"/>
    </source>
</evidence>
<dbReference type="GO" id="GO:0006235">
    <property type="term" value="P:dTTP biosynthetic process"/>
    <property type="evidence" value="ECO:0007669"/>
    <property type="project" value="TreeGrafter"/>
</dbReference>
<dbReference type="STRING" id="118060.ATZ35_02475"/>
<dbReference type="AlphaFoldDB" id="A0A0U2X7C6"/>
<dbReference type="RefSeq" id="WP_208929349.1">
    <property type="nucleotide sequence ID" value="NZ_CP013655.1"/>
</dbReference>
<proteinExistence type="inferred from homology"/>
<gene>
    <name evidence="3" type="ORF">ATZ35_02475</name>
</gene>
<dbReference type="InterPro" id="IPR027417">
    <property type="entry name" value="P-loop_NTPase"/>
</dbReference>
<keyword evidence="4" id="KW-1185">Reference proteome</keyword>
<dbReference type="GO" id="GO:0004798">
    <property type="term" value="F:dTMP kinase activity"/>
    <property type="evidence" value="ECO:0007669"/>
    <property type="project" value="TreeGrafter"/>
</dbReference>
<dbReference type="Gene3D" id="3.40.50.300">
    <property type="entry name" value="P-loop containing nucleotide triphosphate hydrolases"/>
    <property type="match status" value="1"/>
</dbReference>
<feature type="domain" description="Thymidylate kinase-like" evidence="2">
    <location>
        <begin position="7"/>
        <end position="197"/>
    </location>
</feature>
<dbReference type="PANTHER" id="PTHR10344">
    <property type="entry name" value="THYMIDYLATE KINASE"/>
    <property type="match status" value="1"/>
</dbReference>
<evidence type="ECO:0000313" key="3">
    <source>
        <dbReference type="EMBL" id="ALS36064.1"/>
    </source>
</evidence>
<organism evidence="3 4">
    <name type="scientific">Enterococcus rotai</name>
    <dbReference type="NCBI Taxonomy" id="118060"/>
    <lineage>
        <taxon>Bacteria</taxon>
        <taxon>Bacillati</taxon>
        <taxon>Bacillota</taxon>
        <taxon>Bacilli</taxon>
        <taxon>Lactobacillales</taxon>
        <taxon>Enterococcaceae</taxon>
        <taxon>Enterococcus</taxon>
    </lineage>
</organism>
<dbReference type="EMBL" id="CP013655">
    <property type="protein sequence ID" value="ALS36064.1"/>
    <property type="molecule type" value="Genomic_DNA"/>
</dbReference>